<protein>
    <recommendedName>
        <fullName evidence="1">Multi-ubiquitin domain-containing protein</fullName>
    </recommendedName>
</protein>
<dbReference type="InterPro" id="IPR027802">
    <property type="entry name" value="Multi-ubiquitin_dom"/>
</dbReference>
<evidence type="ECO:0000313" key="2">
    <source>
        <dbReference type="EMBL" id="GEJ55954.1"/>
    </source>
</evidence>
<gene>
    <name evidence="2" type="ORF">AMYX_06950</name>
</gene>
<organism evidence="2 3">
    <name type="scientific">Anaeromyxobacter diazotrophicus</name>
    <dbReference type="NCBI Taxonomy" id="2590199"/>
    <lineage>
        <taxon>Bacteria</taxon>
        <taxon>Pseudomonadati</taxon>
        <taxon>Myxococcota</taxon>
        <taxon>Myxococcia</taxon>
        <taxon>Myxococcales</taxon>
        <taxon>Cystobacterineae</taxon>
        <taxon>Anaeromyxobacteraceae</taxon>
        <taxon>Anaeromyxobacter</taxon>
    </lineage>
</organism>
<dbReference type="Pfam" id="PF14462">
    <property type="entry name" value="Prok-E2_E"/>
    <property type="match status" value="1"/>
</dbReference>
<accession>A0A7I9VHT5</accession>
<dbReference type="Pfam" id="PF14452">
    <property type="entry name" value="Multi_ubiq"/>
    <property type="match status" value="1"/>
</dbReference>
<dbReference type="AlphaFoldDB" id="A0A7I9VHT5"/>
<proteinExistence type="predicted"/>
<evidence type="ECO:0000259" key="1">
    <source>
        <dbReference type="Pfam" id="PF14452"/>
    </source>
</evidence>
<comment type="caution">
    <text evidence="2">The sequence shown here is derived from an EMBL/GenBank/DDBJ whole genome shotgun (WGS) entry which is preliminary data.</text>
</comment>
<reference evidence="3" key="1">
    <citation type="journal article" date="2020" name="Appl. Environ. Microbiol.">
        <title>Diazotrophic Anaeromyxobacter Isolates from Soils.</title>
        <authorList>
            <person name="Masuda Y."/>
            <person name="Yamanaka H."/>
            <person name="Xu Z.X."/>
            <person name="Shiratori Y."/>
            <person name="Aono T."/>
            <person name="Amachi S."/>
            <person name="Senoo K."/>
            <person name="Itoh H."/>
        </authorList>
    </citation>
    <scope>NUCLEOTIDE SEQUENCE [LARGE SCALE GENOMIC DNA]</scope>
    <source>
        <strain evidence="3">R267</strain>
    </source>
</reference>
<keyword evidence="3" id="KW-1185">Reference proteome</keyword>
<sequence>MVPRPGTARTKGPYAMHIPILIDQKKYDAPAPTMTGAQIRALASPPIGPDRDLFLVVPGPADDRKVGDSDVIELKPGTHLFSAPTTINPGDHQIPIQIDGKPYKASAATMTGADIRALVTPPIGPDRDLFPVVAGPADDVKVGDADAIELKPGSHFFSAPKTINPGDSGPRLPEADEEYLAAKGISYELLRGASEVFFIAKDLAVSGARYDRAQTDLMLRIPNGYPNAGLDMFWVDPPLQLRTGGYPVSADHFEDHAGRRWQRFSRHLAAPWRPGVDGIGSFLALVLAELRGGR</sequence>
<dbReference type="InterPro" id="IPR025701">
    <property type="entry name" value="UBQ-conjugat_E2_E"/>
</dbReference>
<evidence type="ECO:0000313" key="3">
    <source>
        <dbReference type="Proteomes" id="UP000503640"/>
    </source>
</evidence>
<name>A0A7I9VHT5_9BACT</name>
<dbReference type="EMBL" id="BJTG01000002">
    <property type="protein sequence ID" value="GEJ55954.1"/>
    <property type="molecule type" value="Genomic_DNA"/>
</dbReference>
<dbReference type="Proteomes" id="UP000503640">
    <property type="component" value="Unassembled WGS sequence"/>
</dbReference>
<feature type="domain" description="Multi-ubiquitin" evidence="1">
    <location>
        <begin position="20"/>
        <end position="82"/>
    </location>
</feature>